<dbReference type="InterPro" id="IPR012944">
    <property type="entry name" value="SusD_RagB_dom"/>
</dbReference>
<proteinExistence type="inferred from homology"/>
<feature type="domain" description="RagB/SusD" evidence="6">
    <location>
        <begin position="321"/>
        <end position="461"/>
    </location>
</feature>
<feature type="domain" description="SusD-like N-terminal" evidence="7">
    <location>
        <begin position="86"/>
        <end position="231"/>
    </location>
</feature>
<comment type="similarity">
    <text evidence="2">Belongs to the SusD family.</text>
</comment>
<dbReference type="Pfam" id="PF14322">
    <property type="entry name" value="SusD-like_3"/>
    <property type="match status" value="1"/>
</dbReference>
<evidence type="ECO:0000313" key="9">
    <source>
        <dbReference type="Proteomes" id="UP000190166"/>
    </source>
</evidence>
<sequence>MKLLSIHKICLVVIPGVLLSTASCKKFIEVDVPIDQVSADKAFLNDATALSSVLGLYANGNLLPASGSTENSLLGAATALGGAAADDIYLSSATYLDEFKTNTISTSSGYVNNTWNYAYAVIFAANSAIEGLNSSTGVSPAVKQQLLGETYFMRAFTYFYLTNLYGDVPKVTSTANSVNLTLPRAPQAEIYEMIISDLKIAQNNLADAYPSAQRARANKAAATALLSRVYLYIKDYANAEAQATTVINNSAYKLESLDSAFLNTSNEVIWQRFTFYGYSIFGRNFVPSGTTPNYVIYPSLAASFESDDQRMAKWLKPLPIGNITYYYPYKYKLRDATAGNEFNVLLRLAEQYLIRAEARAQLGKVTGAGSAAEDLNIVRTRAGLTGTTANTQSTMLLAIEKERAHELFAELGHRLFDLRRTGRADAVLGPQKPTWKSTAVLFPVPANQILYNKNLTQNQGYN</sequence>
<evidence type="ECO:0000259" key="6">
    <source>
        <dbReference type="Pfam" id="PF07980"/>
    </source>
</evidence>
<keyword evidence="4" id="KW-0472">Membrane</keyword>
<evidence type="ECO:0000256" key="4">
    <source>
        <dbReference type="ARBA" id="ARBA00023136"/>
    </source>
</evidence>
<keyword evidence="3" id="KW-0732">Signal</keyword>
<keyword evidence="5" id="KW-0998">Cell outer membrane</keyword>
<organism evidence="8 9">
    <name type="scientific">Chitinophaga ginsengisegetis</name>
    <dbReference type="NCBI Taxonomy" id="393003"/>
    <lineage>
        <taxon>Bacteria</taxon>
        <taxon>Pseudomonadati</taxon>
        <taxon>Bacteroidota</taxon>
        <taxon>Chitinophagia</taxon>
        <taxon>Chitinophagales</taxon>
        <taxon>Chitinophagaceae</taxon>
        <taxon>Chitinophaga</taxon>
    </lineage>
</organism>
<gene>
    <name evidence="8" type="ORF">SAMN05660461_0535</name>
</gene>
<dbReference type="CDD" id="cd08977">
    <property type="entry name" value="SusD"/>
    <property type="match status" value="1"/>
</dbReference>
<evidence type="ECO:0000259" key="7">
    <source>
        <dbReference type="Pfam" id="PF14322"/>
    </source>
</evidence>
<dbReference type="RefSeq" id="WP_159454168.1">
    <property type="nucleotide sequence ID" value="NZ_FUZZ01000001.1"/>
</dbReference>
<evidence type="ECO:0000256" key="2">
    <source>
        <dbReference type="ARBA" id="ARBA00006275"/>
    </source>
</evidence>
<comment type="subcellular location">
    <subcellularLocation>
        <location evidence="1">Cell outer membrane</location>
    </subcellularLocation>
</comment>
<dbReference type="Gene3D" id="1.25.40.390">
    <property type="match status" value="1"/>
</dbReference>
<evidence type="ECO:0000313" key="8">
    <source>
        <dbReference type="EMBL" id="SKC95840.1"/>
    </source>
</evidence>
<protein>
    <submittedName>
        <fullName evidence="8">RagB/SusD domain-containing protein</fullName>
    </submittedName>
</protein>
<dbReference type="SUPFAM" id="SSF48452">
    <property type="entry name" value="TPR-like"/>
    <property type="match status" value="1"/>
</dbReference>
<evidence type="ECO:0000256" key="3">
    <source>
        <dbReference type="ARBA" id="ARBA00022729"/>
    </source>
</evidence>
<dbReference type="InterPro" id="IPR011990">
    <property type="entry name" value="TPR-like_helical_dom_sf"/>
</dbReference>
<evidence type="ECO:0000256" key="5">
    <source>
        <dbReference type="ARBA" id="ARBA00023237"/>
    </source>
</evidence>
<dbReference type="Proteomes" id="UP000190166">
    <property type="component" value="Unassembled WGS sequence"/>
</dbReference>
<dbReference type="InterPro" id="IPR033985">
    <property type="entry name" value="SusD-like_N"/>
</dbReference>
<dbReference type="EMBL" id="FUZZ01000001">
    <property type="protein sequence ID" value="SKC95840.1"/>
    <property type="molecule type" value="Genomic_DNA"/>
</dbReference>
<keyword evidence="9" id="KW-1185">Reference proteome</keyword>
<dbReference type="Pfam" id="PF07980">
    <property type="entry name" value="SusD_RagB"/>
    <property type="match status" value="1"/>
</dbReference>
<dbReference type="PROSITE" id="PS51257">
    <property type="entry name" value="PROKAR_LIPOPROTEIN"/>
    <property type="match status" value="1"/>
</dbReference>
<accession>A0A1T5N5S9</accession>
<dbReference type="GO" id="GO:0009279">
    <property type="term" value="C:cell outer membrane"/>
    <property type="evidence" value="ECO:0007669"/>
    <property type="project" value="UniProtKB-SubCell"/>
</dbReference>
<reference evidence="8 9" key="1">
    <citation type="submission" date="2017-02" db="EMBL/GenBank/DDBJ databases">
        <authorList>
            <person name="Peterson S.W."/>
        </authorList>
    </citation>
    <scope>NUCLEOTIDE SEQUENCE [LARGE SCALE GENOMIC DNA]</scope>
    <source>
        <strain evidence="8 9">DSM 18108</strain>
    </source>
</reference>
<name>A0A1T5N5S9_9BACT</name>
<evidence type="ECO:0000256" key="1">
    <source>
        <dbReference type="ARBA" id="ARBA00004442"/>
    </source>
</evidence>
<dbReference type="AlphaFoldDB" id="A0A1T5N5S9"/>
<dbReference type="STRING" id="393003.SAMN05660461_0535"/>